<dbReference type="AlphaFoldDB" id="A0A2W1LU16"/>
<evidence type="ECO:0000256" key="1">
    <source>
        <dbReference type="SAM" id="Phobius"/>
    </source>
</evidence>
<keyword evidence="1" id="KW-0812">Transmembrane</keyword>
<organism evidence="2 3">
    <name type="scientific">Paenibacillus sambharensis</name>
    <dbReference type="NCBI Taxonomy" id="1803190"/>
    <lineage>
        <taxon>Bacteria</taxon>
        <taxon>Bacillati</taxon>
        <taxon>Bacillota</taxon>
        <taxon>Bacilli</taxon>
        <taxon>Bacillales</taxon>
        <taxon>Paenibacillaceae</taxon>
        <taxon>Paenibacillus</taxon>
    </lineage>
</organism>
<feature type="transmembrane region" description="Helical" evidence="1">
    <location>
        <begin position="36"/>
        <end position="56"/>
    </location>
</feature>
<protein>
    <recommendedName>
        <fullName evidence="4">DUF2878 domain-containing protein</fullName>
    </recommendedName>
</protein>
<name>A0A2W1LU16_9BACL</name>
<accession>A0A2W1LU16</accession>
<evidence type="ECO:0000313" key="2">
    <source>
        <dbReference type="EMBL" id="PZD95271.1"/>
    </source>
</evidence>
<feature type="transmembrane region" description="Helical" evidence="1">
    <location>
        <begin position="12"/>
        <end position="29"/>
    </location>
</feature>
<dbReference type="RefSeq" id="WP_111146900.1">
    <property type="nucleotide sequence ID" value="NZ_QKRB01000044.1"/>
</dbReference>
<comment type="caution">
    <text evidence="2">The sequence shown here is derived from an EMBL/GenBank/DDBJ whole genome shotgun (WGS) entry which is preliminary data.</text>
</comment>
<sequence>MILWEHFDRNEWYVLLMLIGSYAAVIALPRRIPAHLLILSLVWGFASATLLDFTIGGGMMDFYKVNDSNRYELTDVLTYLMFAPFGYFFIYGYELLNIRKKTLIYYILGWTVVGIGVQWISEWMKMTQYQGGYRYEYNIPVFLVIQTITGLFYGYLRAHPINHENKRETPG</sequence>
<evidence type="ECO:0008006" key="4">
    <source>
        <dbReference type="Google" id="ProtNLM"/>
    </source>
</evidence>
<reference evidence="2 3" key="1">
    <citation type="submission" date="2018-06" db="EMBL/GenBank/DDBJ databases">
        <title>Paenibacillus imtechensis sp. nov.</title>
        <authorList>
            <person name="Pinnaka A.K."/>
            <person name="Singh H."/>
            <person name="Kaur M."/>
        </authorList>
    </citation>
    <scope>NUCLEOTIDE SEQUENCE [LARGE SCALE GENOMIC DNA]</scope>
    <source>
        <strain evidence="2 3">SMB1</strain>
    </source>
</reference>
<keyword evidence="1" id="KW-0472">Membrane</keyword>
<dbReference type="Proteomes" id="UP000249522">
    <property type="component" value="Unassembled WGS sequence"/>
</dbReference>
<gene>
    <name evidence="2" type="ORF">DNH61_11995</name>
</gene>
<feature type="transmembrane region" description="Helical" evidence="1">
    <location>
        <begin position="76"/>
        <end position="96"/>
    </location>
</feature>
<dbReference type="OrthoDB" id="2618234at2"/>
<proteinExistence type="predicted"/>
<keyword evidence="1" id="KW-1133">Transmembrane helix</keyword>
<keyword evidence="3" id="KW-1185">Reference proteome</keyword>
<feature type="transmembrane region" description="Helical" evidence="1">
    <location>
        <begin position="137"/>
        <end position="156"/>
    </location>
</feature>
<feature type="transmembrane region" description="Helical" evidence="1">
    <location>
        <begin position="103"/>
        <end position="121"/>
    </location>
</feature>
<dbReference type="EMBL" id="QKRB01000044">
    <property type="protein sequence ID" value="PZD95271.1"/>
    <property type="molecule type" value="Genomic_DNA"/>
</dbReference>
<evidence type="ECO:0000313" key="3">
    <source>
        <dbReference type="Proteomes" id="UP000249522"/>
    </source>
</evidence>